<accession>A0AAW1KM09</accession>
<organism evidence="1 2">
    <name type="scientific">Popillia japonica</name>
    <name type="common">Japanese beetle</name>
    <dbReference type="NCBI Taxonomy" id="7064"/>
    <lineage>
        <taxon>Eukaryota</taxon>
        <taxon>Metazoa</taxon>
        <taxon>Ecdysozoa</taxon>
        <taxon>Arthropoda</taxon>
        <taxon>Hexapoda</taxon>
        <taxon>Insecta</taxon>
        <taxon>Pterygota</taxon>
        <taxon>Neoptera</taxon>
        <taxon>Endopterygota</taxon>
        <taxon>Coleoptera</taxon>
        <taxon>Polyphaga</taxon>
        <taxon>Scarabaeiformia</taxon>
        <taxon>Scarabaeidae</taxon>
        <taxon>Rutelinae</taxon>
        <taxon>Popillia</taxon>
    </lineage>
</organism>
<keyword evidence="2" id="KW-1185">Reference proteome</keyword>
<comment type="caution">
    <text evidence="1">The sequence shown here is derived from an EMBL/GenBank/DDBJ whole genome shotgun (WGS) entry which is preliminary data.</text>
</comment>
<reference evidence="1 2" key="1">
    <citation type="journal article" date="2024" name="BMC Genomics">
        <title>De novo assembly and annotation of Popillia japonica's genome with initial clues to its potential as an invasive pest.</title>
        <authorList>
            <person name="Cucini C."/>
            <person name="Boschi S."/>
            <person name="Funari R."/>
            <person name="Cardaioli E."/>
            <person name="Iannotti N."/>
            <person name="Marturano G."/>
            <person name="Paoli F."/>
            <person name="Bruttini M."/>
            <person name="Carapelli A."/>
            <person name="Frati F."/>
            <person name="Nardi F."/>
        </authorList>
    </citation>
    <scope>NUCLEOTIDE SEQUENCE [LARGE SCALE GENOMIC DNA]</scope>
    <source>
        <strain evidence="1">DMR45628</strain>
    </source>
</reference>
<dbReference type="Proteomes" id="UP001458880">
    <property type="component" value="Unassembled WGS sequence"/>
</dbReference>
<dbReference type="EMBL" id="JASPKY010000215">
    <property type="protein sequence ID" value="KAK9719926.1"/>
    <property type="molecule type" value="Genomic_DNA"/>
</dbReference>
<protein>
    <submittedName>
        <fullName evidence="1">Uncharacterized protein</fullName>
    </submittedName>
</protein>
<gene>
    <name evidence="1" type="ORF">QE152_g22416</name>
</gene>
<name>A0AAW1KM09_POPJA</name>
<evidence type="ECO:0000313" key="2">
    <source>
        <dbReference type="Proteomes" id="UP001458880"/>
    </source>
</evidence>
<sequence length="86" mass="9829">MFVKGTTINARTDCVTNVRFRTIRKIVWKPESRVLAGGGEETIGHGAHGRAVLFPQSPRVRFSDLKSRFADPRPFKTTNRIDRHEH</sequence>
<dbReference type="AlphaFoldDB" id="A0AAW1KM09"/>
<proteinExistence type="predicted"/>
<evidence type="ECO:0000313" key="1">
    <source>
        <dbReference type="EMBL" id="KAK9719926.1"/>
    </source>
</evidence>